<dbReference type="InterPro" id="IPR004005">
    <property type="entry name" value="Calicivirus_coat"/>
</dbReference>
<feature type="compositionally biased region" description="Low complexity" evidence="3">
    <location>
        <begin position="539"/>
        <end position="548"/>
    </location>
</feature>
<evidence type="ECO:0000256" key="3">
    <source>
        <dbReference type="SAM" id="MobiDB-lite"/>
    </source>
</evidence>
<accession>A0A6M3YPT6</accession>
<protein>
    <recommendedName>
        <fullName evidence="4">Calicivirus coat protein domain-containing protein</fullName>
    </recommendedName>
</protein>
<comment type="subcellular location">
    <subcellularLocation>
        <location evidence="1">Virion</location>
    </subcellularLocation>
</comment>
<evidence type="ECO:0000259" key="4">
    <source>
        <dbReference type="Pfam" id="PF00915"/>
    </source>
</evidence>
<evidence type="ECO:0000256" key="1">
    <source>
        <dbReference type="ARBA" id="ARBA00004328"/>
    </source>
</evidence>
<evidence type="ECO:0000256" key="2">
    <source>
        <dbReference type="ARBA" id="ARBA00022844"/>
    </source>
</evidence>
<evidence type="ECO:0000313" key="5">
    <source>
        <dbReference type="EMBL" id="QJI53578.1"/>
    </source>
</evidence>
<feature type="domain" description="Calicivirus coat protein" evidence="4">
    <location>
        <begin position="18"/>
        <end position="237"/>
    </location>
</feature>
<dbReference type="EMBL" id="MN918688">
    <property type="protein sequence ID" value="QJI53578.1"/>
    <property type="molecule type" value="Genomic_RNA"/>
</dbReference>
<sequence>MSNQEHIPQPNASAESPGEQIQSTDTALPMTSIEISQPSFSQELTPAVGEMNQLDPWFYTQFRQIDTLTWTTSDEPGKLLWYVALNPLSMDKNLAYLARLYLAWAGDFNFNFKVAGTGFHAGLLTFVKTPPTIHPTRVTNPEDFSIMPWDAVDPKMLEVGSMYGRDIRPIKYHYVEQQPNAPPDYAIGGYLALFVNLPLATSSSGVPRINIAIWVKNAPNFRFGWMLPYTIQDNLPSIVPPDGLNWILDFSKHIPQYSLASCPITPTVLTALPADTKVLNTGVYNCYNIDGEAMSMYDADKELPLNTGWTGFTVYSISAEDKTMTLNNPTPFWFYEPTVPLPIWNVSVASEKNVLMSDSFTQQQKEYLKINFKEDPSSVFKEGDKVNIGTINQGGKMGDWVDTEYAPPATNESFLVFGDKAVFSAQTEAIMRFFRAKNLSTWLPTGQVALFQIYETEQDLPIGYAKLYRQGFFTTRAWKEETHFMLDKMKFKFISFALPTSTIPQTPEMSQSRMLVSYYHGKALKAASKKSSASRKHNTNGSSSTSSGCRFVVSNSRSFTRGR</sequence>
<feature type="region of interest" description="Disordered" evidence="3">
    <location>
        <begin position="528"/>
        <end position="563"/>
    </location>
</feature>
<reference evidence="5" key="1">
    <citation type="submission" date="2020-01" db="EMBL/GenBank/DDBJ databases">
        <title>Viral genomes from wild and zoo birds in China.</title>
        <authorList>
            <person name="Zhao M."/>
            <person name="Shan L.T."/>
            <person name="Yang X.S."/>
            <person name="Zhang W."/>
        </authorList>
    </citation>
    <scope>NUCLEOTIDE SEQUENCE</scope>
    <source>
        <strain evidence="5">Wag054shi1</strain>
    </source>
</reference>
<organism evidence="5">
    <name type="scientific">Picornavirales sp</name>
    <dbReference type="NCBI Taxonomy" id="1955153"/>
    <lineage>
        <taxon>Viruses</taxon>
        <taxon>Riboviria</taxon>
        <taxon>Orthornavirae</taxon>
        <taxon>Pisuviricota</taxon>
        <taxon>Pisoniviricetes</taxon>
        <taxon>Picornavirales</taxon>
    </lineage>
</organism>
<feature type="compositionally biased region" description="Polar residues" evidence="3">
    <location>
        <begin position="553"/>
        <end position="563"/>
    </location>
</feature>
<dbReference type="GO" id="GO:0030430">
    <property type="term" value="C:host cell cytoplasm"/>
    <property type="evidence" value="ECO:0007669"/>
    <property type="project" value="UniProtKB-SubCell"/>
</dbReference>
<dbReference type="InterPro" id="IPR029053">
    <property type="entry name" value="Viral_coat"/>
</dbReference>
<name>A0A6M3YPT6_9VIRU</name>
<dbReference type="Gene3D" id="2.60.120.20">
    <property type="match status" value="1"/>
</dbReference>
<keyword evidence="2" id="KW-0946">Virion</keyword>
<dbReference type="GO" id="GO:0044423">
    <property type="term" value="C:virion component"/>
    <property type="evidence" value="ECO:0007669"/>
    <property type="project" value="UniProtKB-KW"/>
</dbReference>
<dbReference type="SUPFAM" id="SSF88633">
    <property type="entry name" value="Positive stranded ssRNA viruses"/>
    <property type="match status" value="1"/>
</dbReference>
<feature type="region of interest" description="Disordered" evidence="3">
    <location>
        <begin position="1"/>
        <end position="25"/>
    </location>
</feature>
<proteinExistence type="predicted"/>
<dbReference type="Pfam" id="PF00915">
    <property type="entry name" value="Calici_coat"/>
    <property type="match status" value="1"/>
</dbReference>